<protein>
    <submittedName>
        <fullName evidence="3 4">Uncharacterized protein</fullName>
    </submittedName>
</protein>
<feature type="compositionally biased region" description="Basic and acidic residues" evidence="1">
    <location>
        <begin position="32"/>
        <end position="45"/>
    </location>
</feature>
<reference evidence="3 5" key="2">
    <citation type="journal article" date="2013" name="Nature">
        <title>Insights into bilaterian evolution from three spiralian genomes.</title>
        <authorList>
            <person name="Simakov O."/>
            <person name="Marletaz F."/>
            <person name="Cho S.J."/>
            <person name="Edsinger-Gonzales E."/>
            <person name="Havlak P."/>
            <person name="Hellsten U."/>
            <person name="Kuo D.H."/>
            <person name="Larsson T."/>
            <person name="Lv J."/>
            <person name="Arendt D."/>
            <person name="Savage R."/>
            <person name="Osoegawa K."/>
            <person name="de Jong P."/>
            <person name="Grimwood J."/>
            <person name="Chapman J.A."/>
            <person name="Shapiro H."/>
            <person name="Aerts A."/>
            <person name="Otillar R.P."/>
            <person name="Terry A.Y."/>
            <person name="Boore J.L."/>
            <person name="Grigoriev I.V."/>
            <person name="Lindberg D.R."/>
            <person name="Seaver E.C."/>
            <person name="Weisblat D.A."/>
            <person name="Putnam N.H."/>
            <person name="Rokhsar D.S."/>
        </authorList>
    </citation>
    <scope>NUCLEOTIDE SEQUENCE</scope>
    <source>
        <strain evidence="3 5">I ESC-2004</strain>
    </source>
</reference>
<keyword evidence="5" id="KW-1185">Reference proteome</keyword>
<evidence type="ECO:0000313" key="3">
    <source>
        <dbReference type="EMBL" id="ELT93199.1"/>
    </source>
</evidence>
<evidence type="ECO:0000256" key="1">
    <source>
        <dbReference type="SAM" id="MobiDB-lite"/>
    </source>
</evidence>
<dbReference type="AlphaFoldDB" id="R7THK4"/>
<dbReference type="EMBL" id="KB309850">
    <property type="protein sequence ID" value="ELT93199.1"/>
    <property type="molecule type" value="Genomic_DNA"/>
</dbReference>
<evidence type="ECO:0000313" key="4">
    <source>
        <dbReference type="EnsemblMetazoa" id="CapteP212877"/>
    </source>
</evidence>
<organism evidence="3">
    <name type="scientific">Capitella teleta</name>
    <name type="common">Polychaete worm</name>
    <dbReference type="NCBI Taxonomy" id="283909"/>
    <lineage>
        <taxon>Eukaryota</taxon>
        <taxon>Metazoa</taxon>
        <taxon>Spiralia</taxon>
        <taxon>Lophotrochozoa</taxon>
        <taxon>Annelida</taxon>
        <taxon>Polychaeta</taxon>
        <taxon>Sedentaria</taxon>
        <taxon>Scolecida</taxon>
        <taxon>Capitellidae</taxon>
        <taxon>Capitella</taxon>
    </lineage>
</organism>
<gene>
    <name evidence="3" type="ORF">CAPTEDRAFT_212877</name>
</gene>
<evidence type="ECO:0000256" key="2">
    <source>
        <dbReference type="SAM" id="Phobius"/>
    </source>
</evidence>
<dbReference type="EnsemblMetazoa" id="CapteT212877">
    <property type="protein sequence ID" value="CapteP212877"/>
    <property type="gene ID" value="CapteG212877"/>
</dbReference>
<proteinExistence type="predicted"/>
<sequence length="103" mass="11156">MGCMAGVIMGSLFVIPGVYIYHKIYQCQQGKKPAEKTKAALERRRSSLATQLSHQPTAARISMSAASGSTGEKRPKGQGRKQSRVDSFVSAVKKRASIFKPGE</sequence>
<keyword evidence="2" id="KW-0472">Membrane</keyword>
<dbReference type="EMBL" id="AMQN01029988">
    <property type="status" value="NOT_ANNOTATED_CDS"/>
    <property type="molecule type" value="Genomic_DNA"/>
</dbReference>
<reference evidence="4" key="3">
    <citation type="submission" date="2015-06" db="UniProtKB">
        <authorList>
            <consortium name="EnsemblMetazoa"/>
        </authorList>
    </citation>
    <scope>IDENTIFICATION</scope>
</reference>
<feature type="region of interest" description="Disordered" evidence="1">
    <location>
        <begin position="31"/>
        <end position="88"/>
    </location>
</feature>
<evidence type="ECO:0000313" key="5">
    <source>
        <dbReference type="Proteomes" id="UP000014760"/>
    </source>
</evidence>
<dbReference type="Proteomes" id="UP000014760">
    <property type="component" value="Unassembled WGS sequence"/>
</dbReference>
<name>R7THK4_CAPTE</name>
<reference evidence="5" key="1">
    <citation type="submission" date="2012-12" db="EMBL/GenBank/DDBJ databases">
        <authorList>
            <person name="Hellsten U."/>
            <person name="Grimwood J."/>
            <person name="Chapman J.A."/>
            <person name="Shapiro H."/>
            <person name="Aerts A."/>
            <person name="Otillar R.P."/>
            <person name="Terry A.Y."/>
            <person name="Boore J.L."/>
            <person name="Simakov O."/>
            <person name="Marletaz F."/>
            <person name="Cho S.-J."/>
            <person name="Edsinger-Gonzales E."/>
            <person name="Havlak P."/>
            <person name="Kuo D.-H."/>
            <person name="Larsson T."/>
            <person name="Lv J."/>
            <person name="Arendt D."/>
            <person name="Savage R."/>
            <person name="Osoegawa K."/>
            <person name="de Jong P."/>
            <person name="Lindberg D.R."/>
            <person name="Seaver E.C."/>
            <person name="Weisblat D.A."/>
            <person name="Putnam N.H."/>
            <person name="Grigoriev I.V."/>
            <person name="Rokhsar D.S."/>
        </authorList>
    </citation>
    <scope>NUCLEOTIDE SEQUENCE</scope>
    <source>
        <strain evidence="5">I ESC-2004</strain>
    </source>
</reference>
<accession>R7THK4</accession>
<keyword evidence="2" id="KW-0812">Transmembrane</keyword>
<dbReference type="HOGENOM" id="CLU_2266271_0_0_1"/>
<feature type="transmembrane region" description="Helical" evidence="2">
    <location>
        <begin position="6"/>
        <end position="22"/>
    </location>
</feature>
<feature type="compositionally biased region" description="Polar residues" evidence="1">
    <location>
        <begin position="47"/>
        <end position="56"/>
    </location>
</feature>
<keyword evidence="2" id="KW-1133">Transmembrane helix</keyword>